<dbReference type="Proteomes" id="UP000297299">
    <property type="component" value="Unassembled WGS sequence"/>
</dbReference>
<dbReference type="OrthoDB" id="269227at2759"/>
<proteinExistence type="inferred from homology"/>
<evidence type="ECO:0000256" key="2">
    <source>
        <dbReference type="PIRSR" id="PIRSR000137-2"/>
    </source>
</evidence>
<dbReference type="Pfam" id="PF00732">
    <property type="entry name" value="GMC_oxred_N"/>
    <property type="match status" value="1"/>
</dbReference>
<feature type="binding site" evidence="2">
    <location>
        <begin position="532"/>
        <end position="533"/>
    </location>
    <ligand>
        <name>FAD</name>
        <dbReference type="ChEBI" id="CHEBI:57692"/>
    </ligand>
</feature>
<keyword evidence="2 3" id="KW-0274">FAD</keyword>
<dbReference type="Pfam" id="PF05199">
    <property type="entry name" value="GMC_oxred_C"/>
    <property type="match status" value="1"/>
</dbReference>
<dbReference type="PANTHER" id="PTHR11552">
    <property type="entry name" value="GLUCOSE-METHANOL-CHOLINE GMC OXIDOREDUCTASE"/>
    <property type="match status" value="1"/>
</dbReference>
<accession>A0A4Y8CKA1</accession>
<dbReference type="InterPro" id="IPR007867">
    <property type="entry name" value="GMC_OxRtase_C"/>
</dbReference>
<dbReference type="PROSITE" id="PS00623">
    <property type="entry name" value="GMC_OXRED_1"/>
    <property type="match status" value="1"/>
</dbReference>
<evidence type="ECO:0000313" key="7">
    <source>
        <dbReference type="Proteomes" id="UP000297299"/>
    </source>
</evidence>
<dbReference type="GO" id="GO:0050660">
    <property type="term" value="F:flavin adenine dinucleotide binding"/>
    <property type="evidence" value="ECO:0007669"/>
    <property type="project" value="InterPro"/>
</dbReference>
<dbReference type="InterPro" id="IPR012132">
    <property type="entry name" value="GMC_OxRdtase"/>
</dbReference>
<protein>
    <recommendedName>
        <fullName evidence="4 5">Glucose-methanol-choline oxidoreductase N-terminal domain-containing protein</fullName>
    </recommendedName>
</protein>
<reference evidence="6 7" key="1">
    <citation type="submission" date="2017-11" db="EMBL/GenBank/DDBJ databases">
        <title>Comparative genomics of Botrytis spp.</title>
        <authorList>
            <person name="Valero-Jimenez C.A."/>
            <person name="Tapia P."/>
            <person name="Veloso J."/>
            <person name="Silva-Moreno E."/>
            <person name="Staats M."/>
            <person name="Valdes J.H."/>
            <person name="Van Kan J.A.L."/>
        </authorList>
    </citation>
    <scope>NUCLEOTIDE SEQUENCE [LARGE SCALE GENOMIC DNA]</scope>
    <source>
        <strain evidence="6 7">MUCL2830</strain>
    </source>
</reference>
<dbReference type="EMBL" id="PHWZ01000665">
    <property type="protein sequence ID" value="TEY33690.1"/>
    <property type="molecule type" value="Genomic_DNA"/>
</dbReference>
<dbReference type="SUPFAM" id="SSF51905">
    <property type="entry name" value="FAD/NAD(P)-binding domain"/>
    <property type="match status" value="1"/>
</dbReference>
<feature type="binding site" evidence="2">
    <location>
        <position position="89"/>
    </location>
    <ligand>
        <name>FAD</name>
        <dbReference type="ChEBI" id="CHEBI:57692"/>
    </ligand>
</feature>
<dbReference type="SUPFAM" id="SSF54373">
    <property type="entry name" value="FAD-linked reductases, C-terminal domain"/>
    <property type="match status" value="1"/>
</dbReference>
<comment type="similarity">
    <text evidence="1 3">Belongs to the GMC oxidoreductase family.</text>
</comment>
<dbReference type="InterPro" id="IPR000172">
    <property type="entry name" value="GMC_OxRdtase_N"/>
</dbReference>
<feature type="binding site" evidence="2">
    <location>
        <position position="233"/>
    </location>
    <ligand>
        <name>FAD</name>
        <dbReference type="ChEBI" id="CHEBI:57692"/>
    </ligand>
</feature>
<dbReference type="InterPro" id="IPR036188">
    <property type="entry name" value="FAD/NAD-bd_sf"/>
</dbReference>
<comment type="cofactor">
    <cofactor evidence="2">
        <name>FAD</name>
        <dbReference type="ChEBI" id="CHEBI:57692"/>
    </cofactor>
</comment>
<dbReference type="PROSITE" id="PS00624">
    <property type="entry name" value="GMC_OXRED_2"/>
    <property type="match status" value="1"/>
</dbReference>
<keyword evidence="7" id="KW-1185">Reference proteome</keyword>
<dbReference type="Gene3D" id="3.30.560.10">
    <property type="entry name" value="Glucose Oxidase, domain 3"/>
    <property type="match status" value="1"/>
</dbReference>
<evidence type="ECO:0000259" key="4">
    <source>
        <dbReference type="PROSITE" id="PS00623"/>
    </source>
</evidence>
<dbReference type="PANTHER" id="PTHR11552:SF210">
    <property type="entry name" value="GLUCOSE-METHANOL-CHOLINE OXIDOREDUCTASE N-TERMINAL DOMAIN-CONTAINING PROTEIN-RELATED"/>
    <property type="match status" value="1"/>
</dbReference>
<dbReference type="Gene3D" id="3.50.50.60">
    <property type="entry name" value="FAD/NAD(P)-binding domain"/>
    <property type="match status" value="1"/>
</dbReference>
<evidence type="ECO:0000259" key="5">
    <source>
        <dbReference type="PROSITE" id="PS00624"/>
    </source>
</evidence>
<dbReference type="STRING" id="38488.A0A4Y8CKA1"/>
<dbReference type="PIRSF" id="PIRSF000137">
    <property type="entry name" value="Alcohol_oxidase"/>
    <property type="match status" value="1"/>
</dbReference>
<feature type="domain" description="Glucose-methanol-choline oxidoreductase N-terminal" evidence="4">
    <location>
        <begin position="83"/>
        <end position="106"/>
    </location>
</feature>
<evidence type="ECO:0000313" key="6">
    <source>
        <dbReference type="EMBL" id="TEY33690.1"/>
    </source>
</evidence>
<dbReference type="AlphaFoldDB" id="A0A4Y8CKA1"/>
<evidence type="ECO:0000256" key="3">
    <source>
        <dbReference type="RuleBase" id="RU003968"/>
    </source>
</evidence>
<organism evidence="6 7">
    <name type="scientific">Botryotinia calthae</name>
    <dbReference type="NCBI Taxonomy" id="38488"/>
    <lineage>
        <taxon>Eukaryota</taxon>
        <taxon>Fungi</taxon>
        <taxon>Dikarya</taxon>
        <taxon>Ascomycota</taxon>
        <taxon>Pezizomycotina</taxon>
        <taxon>Leotiomycetes</taxon>
        <taxon>Helotiales</taxon>
        <taxon>Sclerotiniaceae</taxon>
        <taxon>Botryotinia</taxon>
    </lineage>
</organism>
<evidence type="ECO:0000256" key="1">
    <source>
        <dbReference type="ARBA" id="ARBA00010790"/>
    </source>
</evidence>
<dbReference type="GO" id="GO:0016614">
    <property type="term" value="F:oxidoreductase activity, acting on CH-OH group of donors"/>
    <property type="evidence" value="ECO:0007669"/>
    <property type="project" value="InterPro"/>
</dbReference>
<gene>
    <name evidence="6" type="ORF">BOTCAL_0668g00010</name>
</gene>
<feature type="domain" description="Glucose-methanol-choline oxidoreductase N-terminal" evidence="5">
    <location>
        <begin position="274"/>
        <end position="288"/>
    </location>
</feature>
<feature type="binding site" evidence="2">
    <location>
        <begin position="93"/>
        <end position="96"/>
    </location>
    <ligand>
        <name>FAD</name>
        <dbReference type="ChEBI" id="CHEBI:57692"/>
    </ligand>
</feature>
<keyword evidence="3" id="KW-0285">Flavoprotein</keyword>
<sequence>MNLLEYDFIIVGGGTSGLVLASRLSENPDVQVLIIEAGGNHVNDSRVNIPALWSSLRGTDEDWGFESRPQVELGGRRINFSQGKLLGGTSALNAQVFVPPSKAVIDAWEELGNPNWNWDTLKPYFAKTFNPPTERLTTEGSVANGSFTGEKRIETSYSGSLNASDPVSQAWLETFGRLDYAMNDDPFSGVGQGAFSSLSSIDPITKARSYSANAYYTPVADRQNLNLLTNAHVTKVLLESSGISSELYATGVQYAKDGEVKAVKARKEVILTAGTLQSPKLLELSGIGRGDLLLNHGIDVFVDNPNVGENLQDHIFASRAYEVQSSILTLDELAKGDPNVIKSAMEAYTTNKSGPFLSPGFGPNAFLPIIEFLSKEGQKALTVLLDETEPREKTTDSASSKYFAIAKKILKDAKEASASFPTVITRTNVDPKLPGKFISIVAVLSMPLSRGYVHIQSANELIAPIIDPQFLSHPLDLEVFSRHVRFIDTIADSEPLKSTVLKAGGQRGEPSAGFNTLDDVKDFIRNTSVSMWHPTSTCSMLPRAMGGVVGPDLVVYGTSNLRVADASIMPLIPRANTQSTVYAVAERAADIIKGLHSL</sequence>
<feature type="binding site" evidence="2">
    <location>
        <begin position="15"/>
        <end position="16"/>
    </location>
    <ligand>
        <name>FAD</name>
        <dbReference type="ChEBI" id="CHEBI:57692"/>
    </ligand>
</feature>
<name>A0A4Y8CKA1_9HELO</name>
<comment type="caution">
    <text evidence="6">The sequence shown here is derived from an EMBL/GenBank/DDBJ whole genome shotgun (WGS) entry which is preliminary data.</text>
</comment>